<dbReference type="Pfam" id="PF00005">
    <property type="entry name" value="ABC_tran"/>
    <property type="match status" value="1"/>
</dbReference>
<dbReference type="CDD" id="cd03293">
    <property type="entry name" value="ABC_NrtD_SsuB_transporters"/>
    <property type="match status" value="1"/>
</dbReference>
<dbReference type="SUPFAM" id="SSF52540">
    <property type="entry name" value="P-loop containing nucleoside triphosphate hydrolases"/>
    <property type="match status" value="1"/>
</dbReference>
<dbReference type="RefSeq" id="WP_033631687.1">
    <property type="nucleotide sequence ID" value="NZ_CBCSIN010000006.1"/>
</dbReference>
<reference evidence="6 7" key="1">
    <citation type="submission" date="2016-10" db="EMBL/GenBank/DDBJ databases">
        <authorList>
            <person name="Varghese N."/>
            <person name="Submissions S."/>
        </authorList>
    </citation>
    <scope>NUCLEOTIDE SEQUENCE [LARGE SCALE GENOMIC DNA]</scope>
    <source>
        <strain evidence="6 7">CGMCC 1.6853</strain>
    </source>
</reference>
<dbReference type="EMBL" id="FMUT01000003">
    <property type="protein sequence ID" value="SCY16702.1"/>
    <property type="molecule type" value="Genomic_DNA"/>
</dbReference>
<sequence>MLTQDVIISARRLNKTFIGENKRPTPVLRDVSLTVHAGEFVTILGQSGSGKSTLLRMLAGLIPPDSGTLTLAGKPVCGPSANAGMVFQSYALYPWLTVYDNIAFGLLAQKLPPQTIAERLGALLRLVGLSGYEHAWPRELSGGMRQRVGFARALAVEPDVLLLDEPFSALDIFTAQKLRSDLLALWGDNRLRTRAMVMVTHDVEEAVLMSDRVLILDATSKRIDDEFSINIPRAARNRGSLRHLTDRIRSCLYKKIAQAQPAG</sequence>
<dbReference type="InterPro" id="IPR027417">
    <property type="entry name" value="P-loop_NTPase"/>
</dbReference>
<comment type="caution">
    <text evidence="6">The sequence shown here is derived from an EMBL/GenBank/DDBJ whole genome shotgun (WGS) entry which is preliminary data.</text>
</comment>
<dbReference type="InterPro" id="IPR050166">
    <property type="entry name" value="ABC_transporter_ATP-bind"/>
</dbReference>
<dbReference type="PROSITE" id="PS00211">
    <property type="entry name" value="ABC_TRANSPORTER_1"/>
    <property type="match status" value="1"/>
</dbReference>
<dbReference type="InterPro" id="IPR003593">
    <property type="entry name" value="AAA+_ATPase"/>
</dbReference>
<keyword evidence="2" id="KW-0813">Transport</keyword>
<protein>
    <submittedName>
        <fullName evidence="6">NitT/TauT family transport system ATP-binding protein</fullName>
    </submittedName>
</protein>
<evidence type="ECO:0000313" key="6">
    <source>
        <dbReference type="EMBL" id="SCY16702.1"/>
    </source>
</evidence>
<accession>A0A1G5DPN8</accession>
<evidence type="ECO:0000256" key="3">
    <source>
        <dbReference type="ARBA" id="ARBA00022741"/>
    </source>
</evidence>
<proteinExistence type="inferred from homology"/>
<organism evidence="6 7">
    <name type="scientific">Serratia nematodiphila</name>
    <dbReference type="NCBI Taxonomy" id="458197"/>
    <lineage>
        <taxon>Bacteria</taxon>
        <taxon>Pseudomonadati</taxon>
        <taxon>Pseudomonadota</taxon>
        <taxon>Gammaproteobacteria</taxon>
        <taxon>Enterobacterales</taxon>
        <taxon>Yersiniaceae</taxon>
        <taxon>Serratia</taxon>
    </lineage>
</organism>
<keyword evidence="3" id="KW-0547">Nucleotide-binding</keyword>
<dbReference type="Gene3D" id="3.40.50.300">
    <property type="entry name" value="P-loop containing nucleotide triphosphate hydrolases"/>
    <property type="match status" value="1"/>
</dbReference>
<evidence type="ECO:0000256" key="4">
    <source>
        <dbReference type="ARBA" id="ARBA00022840"/>
    </source>
</evidence>
<dbReference type="PROSITE" id="PS50893">
    <property type="entry name" value="ABC_TRANSPORTER_2"/>
    <property type="match status" value="1"/>
</dbReference>
<dbReference type="Proteomes" id="UP000183031">
    <property type="component" value="Unassembled WGS sequence"/>
</dbReference>
<name>A0A1G5DPN8_9GAMM</name>
<keyword evidence="4 6" id="KW-0067">ATP-binding</keyword>
<evidence type="ECO:0000259" key="5">
    <source>
        <dbReference type="PROSITE" id="PS50893"/>
    </source>
</evidence>
<evidence type="ECO:0000313" key="7">
    <source>
        <dbReference type="Proteomes" id="UP000183031"/>
    </source>
</evidence>
<dbReference type="GO" id="GO:0005524">
    <property type="term" value="F:ATP binding"/>
    <property type="evidence" value="ECO:0007669"/>
    <property type="project" value="UniProtKB-KW"/>
</dbReference>
<evidence type="ECO:0000256" key="2">
    <source>
        <dbReference type="ARBA" id="ARBA00022448"/>
    </source>
</evidence>
<dbReference type="PANTHER" id="PTHR42788:SF13">
    <property type="entry name" value="ALIPHATIC SULFONATES IMPORT ATP-BINDING PROTEIN SSUB"/>
    <property type="match status" value="1"/>
</dbReference>
<evidence type="ECO:0000256" key="1">
    <source>
        <dbReference type="ARBA" id="ARBA00005417"/>
    </source>
</evidence>
<dbReference type="InterPro" id="IPR003439">
    <property type="entry name" value="ABC_transporter-like_ATP-bd"/>
</dbReference>
<gene>
    <name evidence="6" type="ORF">SAMN02927935_00923</name>
</gene>
<keyword evidence="7" id="KW-1185">Reference proteome</keyword>
<feature type="domain" description="ABC transporter" evidence="5">
    <location>
        <begin position="8"/>
        <end position="243"/>
    </location>
</feature>
<dbReference type="InterPro" id="IPR017871">
    <property type="entry name" value="ABC_transporter-like_CS"/>
</dbReference>
<comment type="similarity">
    <text evidence="1">Belongs to the ABC transporter superfamily.</text>
</comment>
<dbReference type="PANTHER" id="PTHR42788">
    <property type="entry name" value="TAURINE IMPORT ATP-BINDING PROTEIN-RELATED"/>
    <property type="match status" value="1"/>
</dbReference>
<dbReference type="SMART" id="SM00382">
    <property type="entry name" value="AAA"/>
    <property type="match status" value="1"/>
</dbReference>